<reference evidence="2 3" key="1">
    <citation type="journal article" date="2013" name="PLoS Genet.">
        <title>The genome and development-dependent transcriptomes of Pyronema confluens: a window into fungal evolution.</title>
        <authorList>
            <person name="Traeger S."/>
            <person name="Altegoer F."/>
            <person name="Freitag M."/>
            <person name="Gabaldon T."/>
            <person name="Kempken F."/>
            <person name="Kumar A."/>
            <person name="Marcet-Houben M."/>
            <person name="Poggeler S."/>
            <person name="Stajich J.E."/>
            <person name="Nowrousian M."/>
        </authorList>
    </citation>
    <scope>NUCLEOTIDE SEQUENCE [LARGE SCALE GENOMIC DNA]</scope>
    <source>
        <strain evidence="3">CBS 100304</strain>
        <tissue evidence="2">Vegetative mycelium</tissue>
    </source>
</reference>
<evidence type="ECO:0000313" key="2">
    <source>
        <dbReference type="EMBL" id="CCX05914.1"/>
    </source>
</evidence>
<protein>
    <submittedName>
        <fullName evidence="2">Uncharacterized protein</fullName>
    </submittedName>
</protein>
<organism evidence="2 3">
    <name type="scientific">Pyronema omphalodes (strain CBS 100304)</name>
    <name type="common">Pyronema confluens</name>
    <dbReference type="NCBI Taxonomy" id="1076935"/>
    <lineage>
        <taxon>Eukaryota</taxon>
        <taxon>Fungi</taxon>
        <taxon>Dikarya</taxon>
        <taxon>Ascomycota</taxon>
        <taxon>Pezizomycotina</taxon>
        <taxon>Pezizomycetes</taxon>
        <taxon>Pezizales</taxon>
        <taxon>Pyronemataceae</taxon>
        <taxon>Pyronema</taxon>
    </lineage>
</organism>
<dbReference type="AlphaFoldDB" id="U4L1F4"/>
<feature type="region of interest" description="Disordered" evidence="1">
    <location>
        <begin position="1"/>
        <end position="20"/>
    </location>
</feature>
<keyword evidence="3" id="KW-1185">Reference proteome</keyword>
<evidence type="ECO:0000313" key="3">
    <source>
        <dbReference type="Proteomes" id="UP000018144"/>
    </source>
</evidence>
<accession>U4L1F4</accession>
<dbReference type="Proteomes" id="UP000018144">
    <property type="component" value="Unassembled WGS sequence"/>
</dbReference>
<evidence type="ECO:0000256" key="1">
    <source>
        <dbReference type="SAM" id="MobiDB-lite"/>
    </source>
</evidence>
<name>U4L1F4_PYROM</name>
<dbReference type="EMBL" id="HF935276">
    <property type="protein sequence ID" value="CCX05914.1"/>
    <property type="molecule type" value="Genomic_DNA"/>
</dbReference>
<sequence>MGFSFDAETASPPSHNIRRSFEEDTLRSLERFSSIERSILSAKKTGQISSSPLFL</sequence>
<gene>
    <name evidence="2" type="ORF">PCON_05501</name>
</gene>
<proteinExistence type="predicted"/>